<dbReference type="AlphaFoldDB" id="A0AAW1S2V8"/>
<dbReference type="Proteomes" id="UP001438707">
    <property type="component" value="Unassembled WGS sequence"/>
</dbReference>
<evidence type="ECO:0000313" key="3">
    <source>
        <dbReference type="EMBL" id="KAK9839953.1"/>
    </source>
</evidence>
<reference evidence="3 4" key="1">
    <citation type="journal article" date="2024" name="Nat. Commun.">
        <title>Phylogenomics reveals the evolutionary origins of lichenization in chlorophyte algae.</title>
        <authorList>
            <person name="Puginier C."/>
            <person name="Libourel C."/>
            <person name="Otte J."/>
            <person name="Skaloud P."/>
            <person name="Haon M."/>
            <person name="Grisel S."/>
            <person name="Petersen M."/>
            <person name="Berrin J.G."/>
            <person name="Delaux P.M."/>
            <person name="Dal Grande F."/>
            <person name="Keller J."/>
        </authorList>
    </citation>
    <scope>NUCLEOTIDE SEQUENCE [LARGE SCALE GENOMIC DNA]</scope>
    <source>
        <strain evidence="3 4">SAG 2145</strain>
    </source>
</reference>
<proteinExistence type="predicted"/>
<protein>
    <recommendedName>
        <fullName evidence="2">DUF1279 domain-containing protein</fullName>
    </recommendedName>
</protein>
<dbReference type="Pfam" id="PF06916">
    <property type="entry name" value="FAM210A-B_dom"/>
    <property type="match status" value="1"/>
</dbReference>
<organism evidence="3 4">
    <name type="scientific">Apatococcus lobatus</name>
    <dbReference type="NCBI Taxonomy" id="904363"/>
    <lineage>
        <taxon>Eukaryota</taxon>
        <taxon>Viridiplantae</taxon>
        <taxon>Chlorophyta</taxon>
        <taxon>core chlorophytes</taxon>
        <taxon>Trebouxiophyceae</taxon>
        <taxon>Chlorellales</taxon>
        <taxon>Chlorellaceae</taxon>
        <taxon>Apatococcus</taxon>
    </lineage>
</organism>
<evidence type="ECO:0000256" key="1">
    <source>
        <dbReference type="SAM" id="Phobius"/>
    </source>
</evidence>
<keyword evidence="1" id="KW-0812">Transmembrane</keyword>
<keyword evidence="1" id="KW-1133">Transmembrane helix</keyword>
<accession>A0AAW1S2V8</accession>
<dbReference type="InterPro" id="IPR009688">
    <property type="entry name" value="FAM210A/B-like_dom"/>
</dbReference>
<name>A0AAW1S2V8_9CHLO</name>
<feature type="domain" description="DUF1279" evidence="2">
    <location>
        <begin position="6"/>
        <end position="104"/>
    </location>
</feature>
<dbReference type="PROSITE" id="PS51257">
    <property type="entry name" value="PROKAR_LIPOPROTEIN"/>
    <property type="match status" value="1"/>
</dbReference>
<dbReference type="EMBL" id="JALJOS010000004">
    <property type="protein sequence ID" value="KAK9839953.1"/>
    <property type="molecule type" value="Genomic_DNA"/>
</dbReference>
<keyword evidence="4" id="KW-1185">Reference proteome</keyword>
<gene>
    <name evidence="3" type="ORF">WJX74_001058</name>
</gene>
<dbReference type="GO" id="GO:0005739">
    <property type="term" value="C:mitochondrion"/>
    <property type="evidence" value="ECO:0007669"/>
    <property type="project" value="TreeGrafter"/>
</dbReference>
<dbReference type="InterPro" id="IPR045866">
    <property type="entry name" value="FAM210A/B-like"/>
</dbReference>
<comment type="caution">
    <text evidence="3">The sequence shown here is derived from an EMBL/GenBank/DDBJ whole genome shotgun (WGS) entry which is preliminary data.</text>
</comment>
<dbReference type="PANTHER" id="PTHR21377">
    <property type="entry name" value="PROTEIN FAM210B, MITOCHONDRIAL"/>
    <property type="match status" value="1"/>
</dbReference>
<keyword evidence="1" id="KW-0472">Membrane</keyword>
<evidence type="ECO:0000313" key="4">
    <source>
        <dbReference type="Proteomes" id="UP001438707"/>
    </source>
</evidence>
<dbReference type="PANTHER" id="PTHR21377:SF0">
    <property type="entry name" value="PROTEIN FAM210B, MITOCHONDRIAL"/>
    <property type="match status" value="1"/>
</dbReference>
<feature type="transmembrane region" description="Helical" evidence="1">
    <location>
        <begin position="14"/>
        <end position="37"/>
    </location>
</feature>
<evidence type="ECO:0000259" key="2">
    <source>
        <dbReference type="Pfam" id="PF06916"/>
    </source>
</evidence>
<sequence>MSNTARIRELFKKYGYTAVGVHLGIYAATISGCYIAAERNTGLEKLLVKYGLLSDESLRADREPHERGWFADKMAKGGPSLLVAFICTKALLPVRAPLTIAITPPIARALRQRAATTGL</sequence>